<evidence type="ECO:0000256" key="5">
    <source>
        <dbReference type="ARBA" id="ARBA00022927"/>
    </source>
</evidence>
<dbReference type="OrthoDB" id="430637at2759"/>
<evidence type="ECO:0000256" key="2">
    <source>
        <dbReference type="ARBA" id="ARBA00006108"/>
    </source>
</evidence>
<proteinExistence type="inferred from homology"/>
<dbReference type="GO" id="GO:0005794">
    <property type="term" value="C:Golgi apparatus"/>
    <property type="evidence" value="ECO:0007669"/>
    <property type="project" value="TreeGrafter"/>
</dbReference>
<evidence type="ECO:0000256" key="10">
    <source>
        <dbReference type="SAM" id="Phobius"/>
    </source>
</evidence>
<gene>
    <name evidence="12" type="ORF">SteCoe_5626</name>
</gene>
<keyword evidence="8 10" id="KW-0472">Membrane</keyword>
<comment type="similarity">
    <text evidence="2">Belongs to the VTI1 family.</text>
</comment>
<evidence type="ECO:0000256" key="3">
    <source>
        <dbReference type="ARBA" id="ARBA00022448"/>
    </source>
</evidence>
<evidence type="ECO:0000256" key="7">
    <source>
        <dbReference type="ARBA" id="ARBA00023054"/>
    </source>
</evidence>
<dbReference type="PANTHER" id="PTHR21230:SF26">
    <property type="entry name" value="VESICLE TRANSPORT THROUGH INTERACTION WITH T-SNARES HOMOLOG 1A"/>
    <property type="match status" value="1"/>
</dbReference>
<keyword evidence="5" id="KW-0653">Protein transport</keyword>
<evidence type="ECO:0000256" key="9">
    <source>
        <dbReference type="SAM" id="Coils"/>
    </source>
</evidence>
<dbReference type="PANTHER" id="PTHR21230">
    <property type="entry name" value="VESICLE TRANSPORT V-SNARE PROTEIN VTI1-RELATED"/>
    <property type="match status" value="1"/>
</dbReference>
<evidence type="ECO:0000313" key="12">
    <source>
        <dbReference type="EMBL" id="OMJ91728.1"/>
    </source>
</evidence>
<feature type="coiled-coil region" evidence="9">
    <location>
        <begin position="36"/>
        <end position="63"/>
    </location>
</feature>
<feature type="domain" description="T-SNARE coiled-coil homology" evidence="11">
    <location>
        <begin position="114"/>
        <end position="176"/>
    </location>
</feature>
<feature type="transmembrane region" description="Helical" evidence="10">
    <location>
        <begin position="185"/>
        <end position="204"/>
    </location>
</feature>
<dbReference type="GO" id="GO:0006886">
    <property type="term" value="P:intracellular protein transport"/>
    <property type="evidence" value="ECO:0007669"/>
    <property type="project" value="InterPro"/>
</dbReference>
<dbReference type="InterPro" id="IPR007705">
    <property type="entry name" value="Vesicle_trsprt_v-SNARE_N"/>
</dbReference>
<evidence type="ECO:0000313" key="13">
    <source>
        <dbReference type="Proteomes" id="UP000187209"/>
    </source>
</evidence>
<dbReference type="SUPFAM" id="SSF58038">
    <property type="entry name" value="SNARE fusion complex"/>
    <property type="match status" value="1"/>
</dbReference>
<dbReference type="Pfam" id="PF12352">
    <property type="entry name" value="V-SNARE_C"/>
    <property type="match status" value="1"/>
</dbReference>
<evidence type="ECO:0000256" key="8">
    <source>
        <dbReference type="ARBA" id="ARBA00023136"/>
    </source>
</evidence>
<dbReference type="GO" id="GO:0031201">
    <property type="term" value="C:SNARE complex"/>
    <property type="evidence" value="ECO:0007669"/>
    <property type="project" value="TreeGrafter"/>
</dbReference>
<comment type="subcellular location">
    <subcellularLocation>
        <location evidence="1">Membrane</location>
        <topology evidence="1">Single-pass type IV membrane protein</topology>
    </subcellularLocation>
</comment>
<dbReference type="GO" id="GO:0000149">
    <property type="term" value="F:SNARE binding"/>
    <property type="evidence" value="ECO:0007669"/>
    <property type="project" value="TreeGrafter"/>
</dbReference>
<dbReference type="PROSITE" id="PS50192">
    <property type="entry name" value="T_SNARE"/>
    <property type="match status" value="1"/>
</dbReference>
<keyword evidence="4 10" id="KW-0812">Transmembrane</keyword>
<dbReference type="InterPro" id="IPR038407">
    <property type="entry name" value="v-SNARE_N_sf"/>
</dbReference>
<reference evidence="12 13" key="1">
    <citation type="submission" date="2016-11" db="EMBL/GenBank/DDBJ databases">
        <title>The macronuclear genome of Stentor coeruleus: a giant cell with tiny introns.</title>
        <authorList>
            <person name="Slabodnick M."/>
            <person name="Ruby J.G."/>
            <person name="Reiff S.B."/>
            <person name="Swart E.C."/>
            <person name="Gosai S."/>
            <person name="Prabakaran S."/>
            <person name="Witkowska E."/>
            <person name="Larue G.E."/>
            <person name="Fisher S."/>
            <person name="Freeman R.M."/>
            <person name="Gunawardena J."/>
            <person name="Chu W."/>
            <person name="Stover N.A."/>
            <person name="Gregory B.D."/>
            <person name="Nowacki M."/>
            <person name="Derisi J."/>
            <person name="Roy S.W."/>
            <person name="Marshall W.F."/>
            <person name="Sood P."/>
        </authorList>
    </citation>
    <scope>NUCLEOTIDE SEQUENCE [LARGE SCALE GENOMIC DNA]</scope>
    <source>
        <strain evidence="12">WM001</strain>
    </source>
</reference>
<evidence type="ECO:0000259" key="11">
    <source>
        <dbReference type="PROSITE" id="PS50192"/>
    </source>
</evidence>
<dbReference type="AlphaFoldDB" id="A0A1R2CRY1"/>
<keyword evidence="6 10" id="KW-1133">Transmembrane helix</keyword>
<dbReference type="Proteomes" id="UP000187209">
    <property type="component" value="Unassembled WGS sequence"/>
</dbReference>
<dbReference type="SUPFAM" id="SSF47661">
    <property type="entry name" value="t-snare proteins"/>
    <property type="match status" value="1"/>
</dbReference>
<dbReference type="Gene3D" id="1.20.58.400">
    <property type="entry name" value="t-snare proteins"/>
    <property type="match status" value="1"/>
</dbReference>
<dbReference type="InterPro" id="IPR000727">
    <property type="entry name" value="T_SNARE_dom"/>
</dbReference>
<protein>
    <recommendedName>
        <fullName evidence="11">t-SNARE coiled-coil homology domain-containing protein</fullName>
    </recommendedName>
</protein>
<dbReference type="GO" id="GO:0006906">
    <property type="term" value="P:vesicle fusion"/>
    <property type="evidence" value="ECO:0007669"/>
    <property type="project" value="TreeGrafter"/>
</dbReference>
<dbReference type="GO" id="GO:0005484">
    <property type="term" value="F:SNAP receptor activity"/>
    <property type="evidence" value="ECO:0007669"/>
    <property type="project" value="TreeGrafter"/>
</dbReference>
<organism evidence="12 13">
    <name type="scientific">Stentor coeruleus</name>
    <dbReference type="NCBI Taxonomy" id="5963"/>
    <lineage>
        <taxon>Eukaryota</taxon>
        <taxon>Sar</taxon>
        <taxon>Alveolata</taxon>
        <taxon>Ciliophora</taxon>
        <taxon>Postciliodesmatophora</taxon>
        <taxon>Heterotrichea</taxon>
        <taxon>Heterotrichida</taxon>
        <taxon>Stentoridae</taxon>
        <taxon>Stentor</taxon>
    </lineage>
</organism>
<dbReference type="Pfam" id="PF05008">
    <property type="entry name" value="V-SNARE"/>
    <property type="match status" value="1"/>
</dbReference>
<dbReference type="GO" id="GO:0005789">
    <property type="term" value="C:endoplasmic reticulum membrane"/>
    <property type="evidence" value="ECO:0007669"/>
    <property type="project" value="TreeGrafter"/>
</dbReference>
<name>A0A1R2CRY1_9CILI</name>
<evidence type="ECO:0000256" key="6">
    <source>
        <dbReference type="ARBA" id="ARBA00022989"/>
    </source>
</evidence>
<keyword evidence="13" id="KW-1185">Reference proteome</keyword>
<keyword evidence="3" id="KW-0813">Transport</keyword>
<dbReference type="Gene3D" id="1.20.5.110">
    <property type="match status" value="1"/>
</dbReference>
<comment type="caution">
    <text evidence="12">The sequence shown here is derived from an EMBL/GenBank/DDBJ whole genome shotgun (WGS) entry which is preliminary data.</text>
</comment>
<keyword evidence="7 9" id="KW-0175">Coiled coil</keyword>
<sequence length="207" mass="23965">MVELVKGYEQEFLRHFSSNNKKISNYESAVNQESLLIDIKHGIVQAENSLKNMEREILGLNQQQAILFGPRVKRYQENLMAMKKTVKDIDYRKNKIDLLGARREETREKLLDSTEVLQDSGEALERINKIGKETEDIGYESLGGLKKQRVTIQNIHDKVKDVDGNVSMANRTITEMNSRRLWMKFMMYGIIFLLIGAIAILLYIKLL</sequence>
<evidence type="ECO:0000256" key="1">
    <source>
        <dbReference type="ARBA" id="ARBA00004211"/>
    </source>
</evidence>
<accession>A0A1R2CRY1</accession>
<dbReference type="EMBL" id="MPUH01000075">
    <property type="protein sequence ID" value="OMJ91728.1"/>
    <property type="molecule type" value="Genomic_DNA"/>
</dbReference>
<evidence type="ECO:0000256" key="4">
    <source>
        <dbReference type="ARBA" id="ARBA00022692"/>
    </source>
</evidence>
<dbReference type="FunFam" id="1.20.5.110:FF:000002">
    <property type="entry name" value="Vesicle transport through interaction with t-SNAREsB"/>
    <property type="match status" value="1"/>
</dbReference>
<dbReference type="GO" id="GO:0012507">
    <property type="term" value="C:ER to Golgi transport vesicle membrane"/>
    <property type="evidence" value="ECO:0007669"/>
    <property type="project" value="TreeGrafter"/>
</dbReference>
<dbReference type="SMART" id="SM00397">
    <property type="entry name" value="t_SNARE"/>
    <property type="match status" value="1"/>
</dbReference>
<dbReference type="GO" id="GO:0031902">
    <property type="term" value="C:late endosome membrane"/>
    <property type="evidence" value="ECO:0007669"/>
    <property type="project" value="TreeGrafter"/>
</dbReference>
<dbReference type="InterPro" id="IPR010989">
    <property type="entry name" value="SNARE"/>
</dbReference>